<gene>
    <name evidence="4" type="ordered locus">swp_2450</name>
</gene>
<dbReference type="InterPro" id="IPR050738">
    <property type="entry name" value="Sulfatase"/>
</dbReference>
<dbReference type="PANTHER" id="PTHR42693:SF53">
    <property type="entry name" value="ENDO-4-O-SULFATASE"/>
    <property type="match status" value="1"/>
</dbReference>
<evidence type="ECO:0000313" key="4">
    <source>
        <dbReference type="EMBL" id="ACJ29193.1"/>
    </source>
</evidence>
<dbReference type="InterPro" id="IPR017850">
    <property type="entry name" value="Alkaline_phosphatase_core_sf"/>
</dbReference>
<keyword evidence="5" id="KW-1185">Reference proteome</keyword>
<keyword evidence="2" id="KW-0378">Hydrolase</keyword>
<dbReference type="RefSeq" id="WP_020912552.1">
    <property type="nucleotide sequence ID" value="NC_011566.1"/>
</dbReference>
<dbReference type="Proteomes" id="UP000000753">
    <property type="component" value="Chromosome"/>
</dbReference>
<dbReference type="PANTHER" id="PTHR42693">
    <property type="entry name" value="ARYLSULFATASE FAMILY MEMBER"/>
    <property type="match status" value="1"/>
</dbReference>
<dbReference type="PROSITE" id="PS51257">
    <property type="entry name" value="PROKAR_LIPOPROTEIN"/>
    <property type="match status" value="1"/>
</dbReference>
<dbReference type="STRING" id="225849.swp_2450"/>
<dbReference type="InterPro" id="IPR000917">
    <property type="entry name" value="Sulfatase_N"/>
</dbReference>
<dbReference type="CDD" id="cd16027">
    <property type="entry name" value="SGSH"/>
    <property type="match status" value="1"/>
</dbReference>
<accession>B8CMD6</accession>
<reference evidence="4 5" key="1">
    <citation type="journal article" date="2008" name="PLoS ONE">
        <title>Environmental adaptation: genomic analysis of the piezotolerant and psychrotolerant deep-sea iron reducing bacterium Shewanella piezotolerans WP3.</title>
        <authorList>
            <person name="Wang F."/>
            <person name="Wang J."/>
            <person name="Jian H."/>
            <person name="Zhang B."/>
            <person name="Li S."/>
            <person name="Wang F."/>
            <person name="Zeng X."/>
            <person name="Gao L."/>
            <person name="Bartlett D.H."/>
            <person name="Yu J."/>
            <person name="Hu S."/>
            <person name="Xiao X."/>
        </authorList>
    </citation>
    <scope>NUCLEOTIDE SEQUENCE [LARGE SCALE GENOMIC DNA]</scope>
    <source>
        <strain evidence="5">WP3 / JCM 13877</strain>
    </source>
</reference>
<proteinExistence type="inferred from homology"/>
<evidence type="ECO:0000313" key="5">
    <source>
        <dbReference type="Proteomes" id="UP000000753"/>
    </source>
</evidence>
<protein>
    <submittedName>
        <fullName evidence="4">Probable sulfatase</fullName>
    </submittedName>
</protein>
<dbReference type="Gene3D" id="3.40.720.10">
    <property type="entry name" value="Alkaline Phosphatase, subunit A"/>
    <property type="match status" value="1"/>
</dbReference>
<evidence type="ECO:0000256" key="2">
    <source>
        <dbReference type="ARBA" id="ARBA00022801"/>
    </source>
</evidence>
<dbReference type="EMBL" id="CP000472">
    <property type="protein sequence ID" value="ACJ29193.1"/>
    <property type="molecule type" value="Genomic_DNA"/>
</dbReference>
<organism evidence="4 5">
    <name type="scientific">Shewanella piezotolerans (strain WP3 / JCM 13877)</name>
    <dbReference type="NCBI Taxonomy" id="225849"/>
    <lineage>
        <taxon>Bacteria</taxon>
        <taxon>Pseudomonadati</taxon>
        <taxon>Pseudomonadota</taxon>
        <taxon>Gammaproteobacteria</taxon>
        <taxon>Alteromonadales</taxon>
        <taxon>Shewanellaceae</taxon>
        <taxon>Shewanella</taxon>
    </lineage>
</organism>
<dbReference type="eggNOG" id="COG3119">
    <property type="taxonomic scope" value="Bacteria"/>
</dbReference>
<dbReference type="HOGENOM" id="CLU_006332_7_3_6"/>
<dbReference type="KEGG" id="swp:swp_2450"/>
<evidence type="ECO:0000259" key="3">
    <source>
        <dbReference type="Pfam" id="PF00884"/>
    </source>
</evidence>
<dbReference type="SUPFAM" id="SSF53649">
    <property type="entry name" value="Alkaline phosphatase-like"/>
    <property type="match status" value="1"/>
</dbReference>
<sequence>MTQFIRGLSALLMVGAICSCSKQSSPGSTTGELVKNKAPLEDSKLIKPNILWIYVEDISPHLGSDGEPLVHTPTLDQIASQGTKFTNTIMPAPVCSAGRSAMMTGMMQTTTGVHNHHSARTPESAFFLPKEIKTLPELFKDAGYYTFNSGKDDYNFSYNREELYEGDYAKHPLYGQSGLKMDWSDRPDKSQPFFGQIQLKGGKQIFSRTFKDKIKYPIDRAQIQLPPYYPNDPVVINEWARYLESMEITDREVATIFEKLEADGELENTLVLFFADHGTRFLRHKQFLYEGGIKVPFIAYWKGQPNIVKTAQRDELISGLDISATSLAVAGIQIPDYFEGKNLFDPQYKAKEFVISARDRCDFTIDRIRSVRTERFKYIKNFYPERSGMQPSYRDEWKLTQVSRALYEQGKLNPVQAKHFEPTREPEELYDLVNDPHEINNLVSNKKYAQELIKHRNILNLWIKNSNDLGQYPEREESLKLMLGIWGDTAINPEFDKLRKQYPKLSGSQYPLKNARFEKVEQL</sequence>
<dbReference type="AlphaFoldDB" id="B8CMD6"/>
<dbReference type="GO" id="GO:0004065">
    <property type="term" value="F:arylsulfatase activity"/>
    <property type="evidence" value="ECO:0007669"/>
    <property type="project" value="TreeGrafter"/>
</dbReference>
<name>B8CMD6_SHEPW</name>
<dbReference type="Pfam" id="PF00884">
    <property type="entry name" value="Sulfatase"/>
    <property type="match status" value="1"/>
</dbReference>
<feature type="domain" description="Sulfatase N-terminal" evidence="3">
    <location>
        <begin position="48"/>
        <end position="332"/>
    </location>
</feature>
<evidence type="ECO:0000256" key="1">
    <source>
        <dbReference type="ARBA" id="ARBA00008779"/>
    </source>
</evidence>
<comment type="similarity">
    <text evidence="1">Belongs to the sulfatase family.</text>
</comment>